<dbReference type="EMBL" id="WNYA01000630">
    <property type="protein sequence ID" value="KAG8547726.1"/>
    <property type="molecule type" value="Genomic_DNA"/>
</dbReference>
<dbReference type="PRINTS" id="PR00310">
    <property type="entry name" value="ANTIPRLFBTG1"/>
</dbReference>
<dbReference type="InterPro" id="IPR036054">
    <property type="entry name" value="BTG-like_sf"/>
</dbReference>
<organism evidence="3 4">
    <name type="scientific">Engystomops pustulosus</name>
    <name type="common">Tungara frog</name>
    <name type="synonym">Physalaemus pustulosus</name>
    <dbReference type="NCBI Taxonomy" id="76066"/>
    <lineage>
        <taxon>Eukaryota</taxon>
        <taxon>Metazoa</taxon>
        <taxon>Chordata</taxon>
        <taxon>Craniata</taxon>
        <taxon>Vertebrata</taxon>
        <taxon>Euteleostomi</taxon>
        <taxon>Amphibia</taxon>
        <taxon>Batrachia</taxon>
        <taxon>Anura</taxon>
        <taxon>Neobatrachia</taxon>
        <taxon>Hyloidea</taxon>
        <taxon>Leptodactylidae</taxon>
        <taxon>Leiuperinae</taxon>
        <taxon>Engystomops</taxon>
    </lineage>
</organism>
<sequence length="189" mass="21806">MKSAWREVDAAQELLAGVSYIKTLANRFQKLDPVKVQIFGDKILEILMKKYTGHWSPEKPMRGRAYRCIRVNRNDREETILEACVHSGLSYQDLSLPKEMTLWIDPYEVSCRLGEDNYPYTVASFHPSSRSRSRNVEDPVPIPAPRAVFRTAAPLWIPGWRAPQFYQNSPEDHQQGFWVQEVWGADPLG</sequence>
<gene>
    <name evidence="3" type="ORF">GDO81_027639</name>
</gene>
<feature type="domain" description="Anti-proliferative protein" evidence="2">
    <location>
        <begin position="96"/>
        <end position="115"/>
    </location>
</feature>
<protein>
    <recommendedName>
        <fullName evidence="2">Anti-proliferative protein domain-containing protein</fullName>
    </recommendedName>
</protein>
<dbReference type="Gene3D" id="3.90.640.90">
    <property type="entry name" value="Anti-proliferative protein, N-terminal domain"/>
    <property type="match status" value="1"/>
</dbReference>
<dbReference type="Pfam" id="PF07742">
    <property type="entry name" value="BTG"/>
    <property type="match status" value="1"/>
</dbReference>
<dbReference type="GO" id="GO:0005634">
    <property type="term" value="C:nucleus"/>
    <property type="evidence" value="ECO:0007669"/>
    <property type="project" value="TreeGrafter"/>
</dbReference>
<dbReference type="InterPro" id="IPR002087">
    <property type="entry name" value="Anti_prolifrtn"/>
</dbReference>
<dbReference type="PANTHER" id="PTHR22978">
    <property type="entry name" value="B-CELL TRANSLOCATION GENE"/>
    <property type="match status" value="1"/>
</dbReference>
<evidence type="ECO:0000313" key="4">
    <source>
        <dbReference type="Proteomes" id="UP000824782"/>
    </source>
</evidence>
<dbReference type="AlphaFoldDB" id="A0AAV6ZES9"/>
<dbReference type="SMART" id="SM00099">
    <property type="entry name" value="btg1"/>
    <property type="match status" value="1"/>
</dbReference>
<dbReference type="PROSITE" id="PS01203">
    <property type="entry name" value="BTG_2"/>
    <property type="match status" value="1"/>
</dbReference>
<keyword evidence="4" id="KW-1185">Reference proteome</keyword>
<dbReference type="SUPFAM" id="SSF160696">
    <property type="entry name" value="BTG domain-like"/>
    <property type="match status" value="1"/>
</dbReference>
<proteinExistence type="inferred from homology"/>
<dbReference type="GO" id="GO:0005737">
    <property type="term" value="C:cytoplasm"/>
    <property type="evidence" value="ECO:0007669"/>
    <property type="project" value="TreeGrafter"/>
</dbReference>
<reference evidence="3" key="1">
    <citation type="thesis" date="2020" institute="ProQuest LLC" country="789 East Eisenhower Parkway, Ann Arbor, MI, USA">
        <title>Comparative Genomics and Chromosome Evolution.</title>
        <authorList>
            <person name="Mudd A.B."/>
        </authorList>
    </citation>
    <scope>NUCLEOTIDE SEQUENCE</scope>
    <source>
        <strain evidence="3">237g6f4</strain>
        <tissue evidence="3">Blood</tissue>
    </source>
</reference>
<name>A0AAV6ZES9_ENGPU</name>
<comment type="similarity">
    <text evidence="1">Belongs to the BTG family.</text>
</comment>
<dbReference type="Proteomes" id="UP000824782">
    <property type="component" value="Unassembled WGS sequence"/>
</dbReference>
<evidence type="ECO:0000256" key="1">
    <source>
        <dbReference type="ARBA" id="ARBA00007989"/>
    </source>
</evidence>
<accession>A0AAV6ZES9</accession>
<dbReference type="InterPro" id="IPR033332">
    <property type="entry name" value="BTG"/>
</dbReference>
<evidence type="ECO:0000259" key="2">
    <source>
        <dbReference type="PROSITE" id="PS01203"/>
    </source>
</evidence>
<comment type="caution">
    <text evidence="3">The sequence shown here is derived from an EMBL/GenBank/DDBJ whole genome shotgun (WGS) entry which is preliminary data.</text>
</comment>
<dbReference type="FunFam" id="3.90.640.90:FF:000002">
    <property type="entry name" value="BTG anti-proliferation factor 4"/>
    <property type="match status" value="1"/>
</dbReference>
<dbReference type="PANTHER" id="PTHR22978:SF46">
    <property type="entry name" value="LOW QUALITY PROTEIN: MATERNAL B9.10 PROTEIN-LIKE"/>
    <property type="match status" value="1"/>
</dbReference>
<evidence type="ECO:0000313" key="3">
    <source>
        <dbReference type="EMBL" id="KAG8547726.1"/>
    </source>
</evidence>